<dbReference type="AlphaFoldDB" id="H8ZC66"/>
<protein>
    <submittedName>
        <fullName evidence="1">Uncharacterized protein</fullName>
    </submittedName>
</protein>
<dbReference type="EMBL" id="JH604635">
    <property type="protein sequence ID" value="EHY65702.1"/>
    <property type="molecule type" value="Genomic_DNA"/>
</dbReference>
<name>H8ZC66_NEMA1</name>
<dbReference type="Proteomes" id="UP000005622">
    <property type="component" value="Unassembled WGS sequence"/>
</dbReference>
<organism evidence="1">
    <name type="scientific">Nematocida ausubeli (strain ATCC PRA-371 / ERTm2)</name>
    <name type="common">Nematode killer fungus</name>
    <dbReference type="NCBI Taxonomy" id="1913371"/>
    <lineage>
        <taxon>Eukaryota</taxon>
        <taxon>Fungi</taxon>
        <taxon>Fungi incertae sedis</taxon>
        <taxon>Microsporidia</taxon>
        <taxon>Nematocida</taxon>
    </lineage>
</organism>
<dbReference type="HOGENOM" id="CLU_2979632_0_0_1"/>
<proteinExistence type="predicted"/>
<reference evidence="1" key="1">
    <citation type="submission" date="2011-03" db="EMBL/GenBank/DDBJ databases">
        <title>The Genome Sequence of Nematocida sp1 strain ERTm2.</title>
        <authorList>
            <consortium name="The Broad Institute Genome Sequencing Platform"/>
            <consortium name="The Broad Institute Genome Sequencing Center for Infectious Disease"/>
            <person name="Cuomo C."/>
            <person name="Troemel E."/>
            <person name="Young S.K."/>
            <person name="Zeng Q."/>
            <person name="Gargeya S."/>
            <person name="Fitzgerald M."/>
            <person name="Haas B."/>
            <person name="Abouelleil A."/>
            <person name="Alvarado L."/>
            <person name="Arachchi H.M."/>
            <person name="Berlin A."/>
            <person name="Brown A."/>
            <person name="Chapman S.B."/>
            <person name="Chen Z."/>
            <person name="Dunbar C."/>
            <person name="Freedman E."/>
            <person name="Gearin G."/>
            <person name="Gellesch M."/>
            <person name="Goldberg J."/>
            <person name="Griggs A."/>
            <person name="Gujja S."/>
            <person name="Heilman E.R."/>
            <person name="Heiman D."/>
            <person name="Howarth C."/>
            <person name="Larson L."/>
            <person name="Lui A."/>
            <person name="MacDonald P.J.P."/>
            <person name="Mehta T."/>
            <person name="Montmayeur A."/>
            <person name="Murphy C."/>
            <person name="Neiman D."/>
            <person name="Pearson M."/>
            <person name="Priest M."/>
            <person name="Roberts A."/>
            <person name="Saif S."/>
            <person name="Shea T."/>
            <person name="Shenoy N."/>
            <person name="Sisk P."/>
            <person name="Stolte C."/>
            <person name="Sykes S."/>
            <person name="White J."/>
            <person name="Yandava C."/>
            <person name="Wortman J."/>
            <person name="Nusbaum C."/>
            <person name="Birren B."/>
        </authorList>
    </citation>
    <scope>NUCLEOTIDE SEQUENCE</scope>
    <source>
        <strain evidence="1">ERTm2</strain>
    </source>
</reference>
<sequence>MMNICRADMTLDEMEATLQFEIVTPIKINPEEPLNFHLPEDGVHVQQKILYSKGEPDI</sequence>
<accession>H8ZC66</accession>
<gene>
    <name evidence="1" type="ORF">NERG_01309</name>
</gene>
<evidence type="ECO:0000313" key="1">
    <source>
        <dbReference type="EMBL" id="EHY65702.1"/>
    </source>
</evidence>